<dbReference type="SUPFAM" id="SSF55874">
    <property type="entry name" value="ATPase domain of HSP90 chaperone/DNA topoisomerase II/histidine kinase"/>
    <property type="match status" value="1"/>
</dbReference>
<proteinExistence type="predicted"/>
<dbReference type="Gene3D" id="3.30.565.10">
    <property type="entry name" value="Histidine kinase-like ATPase, C-terminal domain"/>
    <property type="match status" value="1"/>
</dbReference>
<protein>
    <submittedName>
        <fullName evidence="1">RIIA-like protein</fullName>
    </submittedName>
</protein>
<keyword evidence="2" id="KW-1185">Reference proteome</keyword>
<dbReference type="Proteomes" id="UP000240794">
    <property type="component" value="Segment"/>
</dbReference>
<name>A0A2D2W3D4_9CAUD</name>
<accession>A0A2D2W3D4</accession>
<evidence type="ECO:0000313" key="1">
    <source>
        <dbReference type="EMBL" id="ATS92506.1"/>
    </source>
</evidence>
<dbReference type="InterPro" id="IPR036890">
    <property type="entry name" value="HATPase_C_sf"/>
</dbReference>
<dbReference type="Pfam" id="PF13589">
    <property type="entry name" value="HATPase_c_3"/>
    <property type="match status" value="1"/>
</dbReference>
<dbReference type="EMBL" id="MG208881">
    <property type="protein sequence ID" value="ATS92506.1"/>
    <property type="molecule type" value="Genomic_DNA"/>
</dbReference>
<evidence type="ECO:0000313" key="2">
    <source>
        <dbReference type="Proteomes" id="UP000240794"/>
    </source>
</evidence>
<sequence>MLVADTNEVATSATLGGKETIAFGISDDPAFFHVLSTSLYNNPTLAVVRETICNSWDAHIEAGKTDNPIRITIDTDNFITFRDYGSGIPDELIGSIYGVYGASTKKSNSSVTGGFGLGCKSPFAYTDSFQVTSWNQGKMSVYNIAKAAIENDGKPGIVPIVTNIPTEESGLEVKFQLGKHDVNTFVHYITSIVFNGEIKAELSIPKLVKTEAGNSIQQGDYTLLNTLGMSFEPGSYDMSDSWYQGYMGNSNIFVRYGNVMYPIVSSPASEEAVGLILNFMNIIGASNLVVQAAPDTLAIAPSRETLSNQKLTDDGITTLCVDLVNRMEKEIKAKIPEAIKQVEEYASKSPTCFWTYPSFMLAVTDRIVQRYMSSSLWAKQRKHHIKHWRNLSNKALLARPEYAGLKKLYGKAMRALKDTREESTYSPFHELVYRHLHLPQLAALKATGIKWSGYIVNQGNSIDLEKGKLADYFRIFHNSHQSIGIFTTKNVVVTRRLSDCADSFSYFPEYNRGDLERTAFVHLVGPKKGAAEEAVSKFTAMGYRVIDLTQYNEWDKPTNYRREQAKIAAEKRAKTIAANKTKAGGKTNALISLNAVLGTTPVRNKSGDWDSKPYIDKDFTDPSFHEKYGFVEVEQPKYYVLANQISSGSPITARIGTMWKWYELSDEMKAETVVCRNQIEANKAKRRGAIHIDDVRFNELMSVITSKGFKKYVTEHRIGILDYIGLDDREYWEILDILGLTFKPLQNLIFKPEYEWAYDFLRSRPHDNKEKLVEMGCIKSVDDLEPYRMMANPRNHKYFKILNDYKELFSHSWNKNDILQTLDLGSLVKHLKKNPEDIPGFKSLYRNRLNKLKGN</sequence>
<reference evidence="1 2" key="1">
    <citation type="submission" date="2017-10" db="EMBL/GenBank/DDBJ databases">
        <title>St11Ph5, a novel member of G7CVirus Podoviridae family.</title>
        <authorList>
            <person name="Kulikov E.E."/>
            <person name="Golomidova A.K."/>
            <person name="Letarov A.V."/>
            <person name="Babenko V.V."/>
            <person name="Kostryukova E.S."/>
        </authorList>
    </citation>
    <scope>NUCLEOTIDE SEQUENCE [LARGE SCALE GENOMIC DNA]</scope>
</reference>
<organism evidence="1 2">
    <name type="scientific">Escherichia phage St11Ph5</name>
    <dbReference type="NCBI Taxonomy" id="2047765"/>
    <lineage>
        <taxon>Viruses</taxon>
        <taxon>Duplodnaviria</taxon>
        <taxon>Heunggongvirae</taxon>
        <taxon>Uroviricota</taxon>
        <taxon>Caudoviricetes</taxon>
        <taxon>Schitoviridae</taxon>
        <taxon>Enquatrovirinae</taxon>
        <taxon>Gamaleyavirus</taxon>
        <taxon>Gamaleyavirus St11ph5</taxon>
    </lineage>
</organism>
<gene>
    <name evidence="1" type="ORF">St11Ph5_00043</name>
</gene>